<dbReference type="PANTHER" id="PTHR35828:SF23">
    <property type="entry name" value="F-BOX DOMAIN-CONTAINING PROTEIN"/>
    <property type="match status" value="1"/>
</dbReference>
<keyword evidence="3" id="KW-1185">Reference proteome</keyword>
<dbReference type="InterPro" id="IPR036047">
    <property type="entry name" value="F-box-like_dom_sf"/>
</dbReference>
<organism evidence="2 3">
    <name type="scientific">Urochloa decumbens</name>
    <dbReference type="NCBI Taxonomy" id="240449"/>
    <lineage>
        <taxon>Eukaryota</taxon>
        <taxon>Viridiplantae</taxon>
        <taxon>Streptophyta</taxon>
        <taxon>Embryophyta</taxon>
        <taxon>Tracheophyta</taxon>
        <taxon>Spermatophyta</taxon>
        <taxon>Magnoliopsida</taxon>
        <taxon>Liliopsida</taxon>
        <taxon>Poales</taxon>
        <taxon>Poaceae</taxon>
        <taxon>PACMAD clade</taxon>
        <taxon>Panicoideae</taxon>
        <taxon>Panicodae</taxon>
        <taxon>Paniceae</taxon>
        <taxon>Melinidinae</taxon>
        <taxon>Urochloa</taxon>
    </lineage>
</organism>
<sequence length="438" mass="48678">MAGGGDVVIVPSSREQAARGGRRRRRQTATCLPLDVVAAIAARSDAATLVRCAATCKDARRRIADDPGFLGRLRLRHTDRFLLPLLHGHLTSIRKEYGGSQLFMVDTTAPDANITRLTKVSFGSGPPGKLEPLDSRDGLILVCTGEWPHRELRVCSPATGRSQTLPPEPPSSPRYGTYVLLVGDGDSSSEVGRPFQVLKAKLVLSSYNRSERRLLIRTFSSEQGAWSPRTENIPTPNLHGDNRWSSLHRRPLVVGNVVHWLCLTDSWNYVLMLHVGPSASRVNVTTLPACFPWDEKAGYLLATTSAGGNPVVLVADSERISAWEQSKHTKIWKQQPEVVIENEAILGTGNVADWVEDDLRRGYSKFHHAKLEWFAERSGAVLIRVSTNGLLWLDLQSKKIIRCFSDPRIQYSTTYYCPYEVDFKSWAPTFNSSTATTF</sequence>
<accession>A0ABC9G0Z1</accession>
<reference evidence="2 3" key="2">
    <citation type="submission" date="2024-10" db="EMBL/GenBank/DDBJ databases">
        <authorList>
            <person name="Ryan C."/>
        </authorList>
    </citation>
    <scope>NUCLEOTIDE SEQUENCE [LARGE SCALE GENOMIC DNA]</scope>
</reference>
<evidence type="ECO:0000313" key="3">
    <source>
        <dbReference type="Proteomes" id="UP001497457"/>
    </source>
</evidence>
<dbReference type="Pfam" id="PF24523">
    <property type="entry name" value="DUF7595"/>
    <property type="match status" value="1"/>
</dbReference>
<dbReference type="PANTHER" id="PTHR35828">
    <property type="entry name" value="OS08G0203800 PROTEIN-RELATED"/>
    <property type="match status" value="1"/>
</dbReference>
<evidence type="ECO:0000313" key="2">
    <source>
        <dbReference type="EMBL" id="CAL5085286.1"/>
    </source>
</evidence>
<proteinExistence type="predicted"/>
<dbReference type="EMBL" id="OZ075118">
    <property type="protein sequence ID" value="CAL5085286.1"/>
    <property type="molecule type" value="Genomic_DNA"/>
</dbReference>
<evidence type="ECO:0000259" key="1">
    <source>
        <dbReference type="Pfam" id="PF24523"/>
    </source>
</evidence>
<gene>
    <name evidence="2" type="ORF">URODEC1_LOCUS111000</name>
</gene>
<dbReference type="InterPro" id="IPR056016">
    <property type="entry name" value="DUF7595"/>
</dbReference>
<name>A0ABC9G0Z1_9POAL</name>
<dbReference type="SUPFAM" id="SSF81383">
    <property type="entry name" value="F-box domain"/>
    <property type="match status" value="1"/>
</dbReference>
<feature type="domain" description="DUF7595" evidence="1">
    <location>
        <begin position="122"/>
        <end position="425"/>
    </location>
</feature>
<protein>
    <recommendedName>
        <fullName evidence="1">DUF7595 domain-containing protein</fullName>
    </recommendedName>
</protein>
<reference evidence="3" key="1">
    <citation type="submission" date="2024-06" db="EMBL/GenBank/DDBJ databases">
        <authorList>
            <person name="Ryan C."/>
        </authorList>
    </citation>
    <scope>NUCLEOTIDE SEQUENCE [LARGE SCALE GENOMIC DNA]</scope>
</reference>
<dbReference type="Proteomes" id="UP001497457">
    <property type="component" value="Chromosome 8b"/>
</dbReference>
<dbReference type="AlphaFoldDB" id="A0ABC9G0Z1"/>